<keyword evidence="5 8" id="KW-0812">Transmembrane</keyword>
<dbReference type="InterPro" id="IPR035906">
    <property type="entry name" value="MetI-like_sf"/>
</dbReference>
<dbReference type="SUPFAM" id="SSF160964">
    <property type="entry name" value="MalF N-terminal region-like"/>
    <property type="match status" value="1"/>
</dbReference>
<keyword evidence="3" id="KW-1003">Cell membrane</keyword>
<feature type="transmembrane region" description="Helical" evidence="8">
    <location>
        <begin position="293"/>
        <end position="319"/>
    </location>
</feature>
<organism evidence="10">
    <name type="scientific">freshwater metagenome</name>
    <dbReference type="NCBI Taxonomy" id="449393"/>
    <lineage>
        <taxon>unclassified sequences</taxon>
        <taxon>metagenomes</taxon>
        <taxon>ecological metagenomes</taxon>
    </lineage>
</organism>
<dbReference type="Gene3D" id="1.10.3720.10">
    <property type="entry name" value="MetI-like"/>
    <property type="match status" value="1"/>
</dbReference>
<feature type="transmembrane region" description="Helical" evidence="8">
    <location>
        <begin position="375"/>
        <end position="401"/>
    </location>
</feature>
<gene>
    <name evidence="10" type="ORF">UFOPK1591_00071</name>
</gene>
<dbReference type="InterPro" id="IPR032550">
    <property type="entry name" value="TM_PBP2_N"/>
</dbReference>
<feature type="transmembrane region" description="Helical" evidence="8">
    <location>
        <begin position="331"/>
        <end position="350"/>
    </location>
</feature>
<dbReference type="InterPro" id="IPR000515">
    <property type="entry name" value="MetI-like"/>
</dbReference>
<feature type="transmembrane region" description="Helical" evidence="8">
    <location>
        <begin position="82"/>
        <end position="103"/>
    </location>
</feature>
<dbReference type="Gene3D" id="1.20.58.370">
    <property type="entry name" value="MalF N-terminal region-like"/>
    <property type="match status" value="1"/>
</dbReference>
<dbReference type="CDD" id="cd06261">
    <property type="entry name" value="TM_PBP2"/>
    <property type="match status" value="1"/>
</dbReference>
<dbReference type="GO" id="GO:0042956">
    <property type="term" value="P:maltodextrin transmembrane transport"/>
    <property type="evidence" value="ECO:0007669"/>
    <property type="project" value="TreeGrafter"/>
</dbReference>
<proteinExistence type="predicted"/>
<dbReference type="GO" id="GO:1990060">
    <property type="term" value="C:maltose transport complex"/>
    <property type="evidence" value="ECO:0007669"/>
    <property type="project" value="TreeGrafter"/>
</dbReference>
<feature type="domain" description="ABC transmembrane type-1" evidence="9">
    <location>
        <begin position="294"/>
        <end position="513"/>
    </location>
</feature>
<evidence type="ECO:0000256" key="4">
    <source>
        <dbReference type="ARBA" id="ARBA00022597"/>
    </source>
</evidence>
<keyword evidence="7 8" id="KW-0472">Membrane</keyword>
<evidence type="ECO:0000256" key="5">
    <source>
        <dbReference type="ARBA" id="ARBA00022692"/>
    </source>
</evidence>
<name>A0A6J6CJV3_9ZZZZ</name>
<evidence type="ECO:0000256" key="1">
    <source>
        <dbReference type="ARBA" id="ARBA00004651"/>
    </source>
</evidence>
<dbReference type="SUPFAM" id="SSF161098">
    <property type="entry name" value="MetI-like"/>
    <property type="match status" value="1"/>
</dbReference>
<dbReference type="EMBL" id="CAEZTD010000003">
    <property type="protein sequence ID" value="CAB4551637.1"/>
    <property type="molecule type" value="Genomic_DNA"/>
</dbReference>
<evidence type="ECO:0000256" key="3">
    <source>
        <dbReference type="ARBA" id="ARBA00022475"/>
    </source>
</evidence>
<keyword evidence="4" id="KW-0762">Sugar transport</keyword>
<evidence type="ECO:0000259" key="9">
    <source>
        <dbReference type="PROSITE" id="PS50928"/>
    </source>
</evidence>
<evidence type="ECO:0000256" key="8">
    <source>
        <dbReference type="SAM" id="Phobius"/>
    </source>
</evidence>
<sequence length="524" mass="56047">MVRLSTTKPASVGSALRPKASIFGLTVKIILIGLVDAFGLFMVSQFFLVDQIGLAAVAILGLVVINVIYWRRGGLAAKYLTPGLVFLLVFQVFVIIYTVIISFTNSGTGHNVSKDSAIESIINNSIVRVEDSPTYDVRVLEQGGNLFLLATSPDGDFFLGGQDEPLKPVVPSKTASGIATEVTGYNTLKLAQIFAVQEELAELTVPLDDNPADGYLRSADGSTAFVFSANLVYDASNDTFVDPSTGNTFVDNGAGNFVDSNGEELQPGWNTAIGFANYAKALGASAQVELLGVFVWTLTYAVSSVALTFGLGLFLAITINGLRGTRLYRSLLILPYAFPVFLSGLIWSGLLNETFGFVNQVLLGGASVPWLQDPILAKISVILVSVWFGFPYFFLVCLGALQSVPPELAEAARVDGAKPSQVFSKITLPLVLVATSPLLVAGFAFSFNDFNTIFVLTGGGPINIDSSISAGATDILITLVYKQAFVNTTVDYGLASAFAVIIFLVITIMSIFLFRRTRSLEEVY</sequence>
<dbReference type="PROSITE" id="PS50928">
    <property type="entry name" value="ABC_TM1"/>
    <property type="match status" value="1"/>
</dbReference>
<feature type="transmembrane region" description="Helical" evidence="8">
    <location>
        <begin position="21"/>
        <end position="46"/>
    </location>
</feature>
<evidence type="ECO:0000256" key="6">
    <source>
        <dbReference type="ARBA" id="ARBA00022989"/>
    </source>
</evidence>
<feature type="transmembrane region" description="Helical" evidence="8">
    <location>
        <begin position="52"/>
        <end position="70"/>
    </location>
</feature>
<feature type="transmembrane region" description="Helical" evidence="8">
    <location>
        <begin position="422"/>
        <end position="447"/>
    </location>
</feature>
<protein>
    <submittedName>
        <fullName evidence="10">Unannotated protein</fullName>
    </submittedName>
</protein>
<dbReference type="PANTHER" id="PTHR47314">
    <property type="entry name" value="MALTOSE/MALTODEXTRIN TRANSPORT SYSTEM PERMEASE PROTEIN MALF"/>
    <property type="match status" value="1"/>
</dbReference>
<evidence type="ECO:0000256" key="2">
    <source>
        <dbReference type="ARBA" id="ARBA00022448"/>
    </source>
</evidence>
<comment type="subcellular location">
    <subcellularLocation>
        <location evidence="1">Cell membrane</location>
        <topology evidence="1">Multi-pass membrane protein</topology>
    </subcellularLocation>
</comment>
<accession>A0A6J6CJV3</accession>
<dbReference type="PANTHER" id="PTHR47314:SF1">
    <property type="entry name" value="MALTOSE_MALTODEXTRIN TRANSPORT SYSTEM PERMEASE PROTEIN MALF"/>
    <property type="match status" value="1"/>
</dbReference>
<keyword evidence="2" id="KW-0813">Transport</keyword>
<evidence type="ECO:0000313" key="10">
    <source>
        <dbReference type="EMBL" id="CAB4551637.1"/>
    </source>
</evidence>
<feature type="transmembrane region" description="Helical" evidence="8">
    <location>
        <begin position="492"/>
        <end position="514"/>
    </location>
</feature>
<dbReference type="Pfam" id="PF16296">
    <property type="entry name" value="TM_PBP2_N"/>
    <property type="match status" value="1"/>
</dbReference>
<reference evidence="10" key="1">
    <citation type="submission" date="2020-05" db="EMBL/GenBank/DDBJ databases">
        <authorList>
            <person name="Chiriac C."/>
            <person name="Salcher M."/>
            <person name="Ghai R."/>
            <person name="Kavagutti S V."/>
        </authorList>
    </citation>
    <scope>NUCLEOTIDE SEQUENCE</scope>
</reference>
<dbReference type="InterPro" id="IPR035277">
    <property type="entry name" value="MalF_N"/>
</dbReference>
<keyword evidence="6 8" id="KW-1133">Transmembrane helix</keyword>
<dbReference type="AlphaFoldDB" id="A0A6J6CJV3"/>
<dbReference type="Pfam" id="PF00528">
    <property type="entry name" value="BPD_transp_1"/>
    <property type="match status" value="1"/>
</dbReference>
<evidence type="ECO:0000256" key="7">
    <source>
        <dbReference type="ARBA" id="ARBA00023136"/>
    </source>
</evidence>
<dbReference type="GO" id="GO:0015423">
    <property type="term" value="F:ABC-type maltose transporter activity"/>
    <property type="evidence" value="ECO:0007669"/>
    <property type="project" value="TreeGrafter"/>
</dbReference>